<comment type="caution">
    <text evidence="1">The sequence shown here is derived from an EMBL/GenBank/DDBJ whole genome shotgun (WGS) entry which is preliminary data.</text>
</comment>
<feature type="non-terminal residue" evidence="1">
    <location>
        <position position="1"/>
    </location>
</feature>
<name>A0A813EC12_POLGL</name>
<organism evidence="1 2">
    <name type="scientific">Polarella glacialis</name>
    <name type="common">Dinoflagellate</name>
    <dbReference type="NCBI Taxonomy" id="89957"/>
    <lineage>
        <taxon>Eukaryota</taxon>
        <taxon>Sar</taxon>
        <taxon>Alveolata</taxon>
        <taxon>Dinophyceae</taxon>
        <taxon>Suessiales</taxon>
        <taxon>Suessiaceae</taxon>
        <taxon>Polarella</taxon>
    </lineage>
</organism>
<keyword evidence="2" id="KW-1185">Reference proteome</keyword>
<dbReference type="EMBL" id="CAJNNV010008606">
    <property type="protein sequence ID" value="CAE8596460.1"/>
    <property type="molecule type" value="Genomic_DNA"/>
</dbReference>
<dbReference type="AlphaFoldDB" id="A0A813EC12"/>
<feature type="non-terminal residue" evidence="1">
    <location>
        <position position="184"/>
    </location>
</feature>
<dbReference type="Proteomes" id="UP000654075">
    <property type="component" value="Unassembled WGS sequence"/>
</dbReference>
<dbReference type="OrthoDB" id="427096at2759"/>
<proteinExistence type="predicted"/>
<reference evidence="1" key="1">
    <citation type="submission" date="2021-02" db="EMBL/GenBank/DDBJ databases">
        <authorList>
            <person name="Dougan E. K."/>
            <person name="Rhodes N."/>
            <person name="Thang M."/>
            <person name="Chan C."/>
        </authorList>
    </citation>
    <scope>NUCLEOTIDE SEQUENCE</scope>
</reference>
<evidence type="ECO:0000313" key="2">
    <source>
        <dbReference type="Proteomes" id="UP000654075"/>
    </source>
</evidence>
<sequence>ASEALQLLHRAGTAFAEARPEPAAAGEVVVSVDPNEDLFHGHGLPAFMSHVWADGQVPGFTVRHGLPCSDVLVVRDSLPSMPFPGALVYVDHEAGLGPGRDAGRLDVVLSRYRVVYLGVLEPLAETRCSSRWGSSPAARDRRVCAKVFSGVASLPGGGRLPVVLHVPFASTSFAARLAHSPMDL</sequence>
<evidence type="ECO:0000313" key="1">
    <source>
        <dbReference type="EMBL" id="CAE8596460.1"/>
    </source>
</evidence>
<protein>
    <submittedName>
        <fullName evidence="1">Uncharacterized protein</fullName>
    </submittedName>
</protein>
<gene>
    <name evidence="1" type="ORF">PGLA1383_LOCUS14924</name>
</gene>
<accession>A0A813EC12</accession>